<evidence type="ECO:0000313" key="2">
    <source>
        <dbReference type="EMBL" id="CAH3034554.1"/>
    </source>
</evidence>
<dbReference type="AlphaFoldDB" id="A0AAU9VPQ1"/>
<protein>
    <submittedName>
        <fullName evidence="2">Uncharacterized protein</fullName>
    </submittedName>
</protein>
<evidence type="ECO:0000313" key="3">
    <source>
        <dbReference type="Proteomes" id="UP001159428"/>
    </source>
</evidence>
<evidence type="ECO:0000256" key="1">
    <source>
        <dbReference type="SAM" id="MobiDB-lite"/>
    </source>
</evidence>
<dbReference type="EMBL" id="CALNXJ010000002">
    <property type="protein sequence ID" value="CAH3034554.1"/>
    <property type="molecule type" value="Genomic_DNA"/>
</dbReference>
<dbReference type="Proteomes" id="UP001159428">
    <property type="component" value="Unassembled WGS sequence"/>
</dbReference>
<name>A0AAU9VPQ1_9CNID</name>
<sequence length="87" mass="10513">MDEIQRLEIELKRALKKRMESLREQIQVTWRVLQLTKKKAAIERKSVMILDMKACHDRQGEKQERRVNLRRTRSQSDIPRNALCNRL</sequence>
<gene>
    <name evidence="2" type="ORF">PMEA_00010811</name>
</gene>
<feature type="region of interest" description="Disordered" evidence="1">
    <location>
        <begin position="60"/>
        <end position="87"/>
    </location>
</feature>
<proteinExistence type="predicted"/>
<organism evidence="2 3">
    <name type="scientific">Pocillopora meandrina</name>
    <dbReference type="NCBI Taxonomy" id="46732"/>
    <lineage>
        <taxon>Eukaryota</taxon>
        <taxon>Metazoa</taxon>
        <taxon>Cnidaria</taxon>
        <taxon>Anthozoa</taxon>
        <taxon>Hexacorallia</taxon>
        <taxon>Scleractinia</taxon>
        <taxon>Astrocoeniina</taxon>
        <taxon>Pocilloporidae</taxon>
        <taxon>Pocillopora</taxon>
    </lineage>
</organism>
<accession>A0AAU9VPQ1</accession>
<reference evidence="2 3" key="1">
    <citation type="submission" date="2022-05" db="EMBL/GenBank/DDBJ databases">
        <authorList>
            <consortium name="Genoscope - CEA"/>
            <person name="William W."/>
        </authorList>
    </citation>
    <scope>NUCLEOTIDE SEQUENCE [LARGE SCALE GENOMIC DNA]</scope>
</reference>
<comment type="caution">
    <text evidence="2">The sequence shown here is derived from an EMBL/GenBank/DDBJ whole genome shotgun (WGS) entry which is preliminary data.</text>
</comment>
<keyword evidence="3" id="KW-1185">Reference proteome</keyword>